<dbReference type="EMBL" id="CAMXCT030004502">
    <property type="protein sequence ID" value="CAL4796666.1"/>
    <property type="molecule type" value="Genomic_DNA"/>
</dbReference>
<organism evidence="3">
    <name type="scientific">Cladocopium goreaui</name>
    <dbReference type="NCBI Taxonomy" id="2562237"/>
    <lineage>
        <taxon>Eukaryota</taxon>
        <taxon>Sar</taxon>
        <taxon>Alveolata</taxon>
        <taxon>Dinophyceae</taxon>
        <taxon>Suessiales</taxon>
        <taxon>Symbiodiniaceae</taxon>
        <taxon>Cladocopium</taxon>
    </lineage>
</organism>
<feature type="signal peptide" evidence="2">
    <location>
        <begin position="1"/>
        <end position="25"/>
    </location>
</feature>
<name>A0A9P1DF41_9DINO</name>
<dbReference type="EMBL" id="CAMXCT020004502">
    <property type="protein sequence ID" value="CAL1162729.1"/>
    <property type="molecule type" value="Genomic_DNA"/>
</dbReference>
<keyword evidence="2" id="KW-0732">Signal</keyword>
<sequence length="370" mass="40529">MGRARCLAPLAMALGMAFVMPLCFSWMPQGAQGPQGQGQGQKSPRSKVSRQIQANDASDFHAMDPNYLVKEFSAMTKTAFRRRMALRKPLPERLALFFPAIEGREGQSQDARLMNFNMAGQSVEVALPMEGSNGSGILKLIEKHASLWRVHSSEVPQVPPGTLVQLYDATPNMQAPQSAETLGAVKSSLLQRSSATAGGMAWNGMAGFSPSSCPRDFDGVHVAYTVWDCRGASGTCNMLSEGEDEGALVCEFGAMKRGLSTMIPGESRRFWISSEVKDRRFGRPPPERALPFGDVVVDLTLLGIEREAVFEYKLSDEAIKLGEMRDKTPAVVAQRALGVGIQLWTWALVYSYYQQPQDMDIIGFSQSVHL</sequence>
<evidence type="ECO:0000256" key="1">
    <source>
        <dbReference type="SAM" id="MobiDB-lite"/>
    </source>
</evidence>
<protein>
    <submittedName>
        <fullName evidence="3">Uncharacterized protein</fullName>
    </submittedName>
</protein>
<evidence type="ECO:0000313" key="3">
    <source>
        <dbReference type="EMBL" id="CAI4009354.1"/>
    </source>
</evidence>
<accession>A0A9P1DF41</accession>
<keyword evidence="5" id="KW-1185">Reference proteome</keyword>
<reference evidence="4 5" key="2">
    <citation type="submission" date="2024-05" db="EMBL/GenBank/DDBJ databases">
        <authorList>
            <person name="Chen Y."/>
            <person name="Shah S."/>
            <person name="Dougan E. K."/>
            <person name="Thang M."/>
            <person name="Chan C."/>
        </authorList>
    </citation>
    <scope>NUCLEOTIDE SEQUENCE [LARGE SCALE GENOMIC DNA]</scope>
</reference>
<proteinExistence type="predicted"/>
<feature type="region of interest" description="Disordered" evidence="1">
    <location>
        <begin position="30"/>
        <end position="52"/>
    </location>
</feature>
<dbReference type="AlphaFoldDB" id="A0A9P1DF41"/>
<evidence type="ECO:0000256" key="2">
    <source>
        <dbReference type="SAM" id="SignalP"/>
    </source>
</evidence>
<feature type="chain" id="PRO_5043271441" evidence="2">
    <location>
        <begin position="26"/>
        <end position="370"/>
    </location>
</feature>
<evidence type="ECO:0000313" key="5">
    <source>
        <dbReference type="Proteomes" id="UP001152797"/>
    </source>
</evidence>
<comment type="caution">
    <text evidence="3">The sequence shown here is derived from an EMBL/GenBank/DDBJ whole genome shotgun (WGS) entry which is preliminary data.</text>
</comment>
<gene>
    <name evidence="3" type="ORF">C1SCF055_LOCUS34721</name>
</gene>
<evidence type="ECO:0000313" key="4">
    <source>
        <dbReference type="EMBL" id="CAL4796666.1"/>
    </source>
</evidence>
<dbReference type="EMBL" id="CAMXCT010004502">
    <property type="protein sequence ID" value="CAI4009354.1"/>
    <property type="molecule type" value="Genomic_DNA"/>
</dbReference>
<reference evidence="3" key="1">
    <citation type="submission" date="2022-10" db="EMBL/GenBank/DDBJ databases">
        <authorList>
            <person name="Chen Y."/>
            <person name="Dougan E. K."/>
            <person name="Chan C."/>
            <person name="Rhodes N."/>
            <person name="Thang M."/>
        </authorList>
    </citation>
    <scope>NUCLEOTIDE SEQUENCE</scope>
</reference>
<dbReference type="Proteomes" id="UP001152797">
    <property type="component" value="Unassembled WGS sequence"/>
</dbReference>